<dbReference type="Proteomes" id="UP000198034">
    <property type="component" value="Unassembled WGS sequence"/>
</dbReference>
<evidence type="ECO:0008006" key="3">
    <source>
        <dbReference type="Google" id="ProtNLM"/>
    </source>
</evidence>
<proteinExistence type="predicted"/>
<evidence type="ECO:0000313" key="1">
    <source>
        <dbReference type="EMBL" id="OWP74408.1"/>
    </source>
</evidence>
<accession>A0A246G7G4</accession>
<dbReference type="AlphaFoldDB" id="A0A246G7G4"/>
<dbReference type="EMBL" id="MTCY01000072">
    <property type="protein sequence ID" value="OWP74408.1"/>
    <property type="molecule type" value="Genomic_DNA"/>
</dbReference>
<evidence type="ECO:0000313" key="2">
    <source>
        <dbReference type="Proteomes" id="UP000198034"/>
    </source>
</evidence>
<sequence length="121" mass="13977">MIKSLYLIVVLTVLTSCSKANKEYYSGYIYNKNKPIKKAKIIDASNCTHFTFTDEKGYFALKKLETSIDEIIIIQNKSEVDTINLLSGGGLKKPYIFFLREGIIDTLYLDKERIFKNQTKY</sequence>
<comment type="caution">
    <text evidence="1">The sequence shown here is derived from an EMBL/GenBank/DDBJ whole genome shotgun (WGS) entry which is preliminary data.</text>
</comment>
<dbReference type="PROSITE" id="PS51257">
    <property type="entry name" value="PROKAR_LIPOPROTEIN"/>
    <property type="match status" value="1"/>
</dbReference>
<protein>
    <recommendedName>
        <fullName evidence="3">Lipoprotein</fullName>
    </recommendedName>
</protein>
<name>A0A246G7G4_9FLAO</name>
<organism evidence="1 2">
    <name type="scientific">Flavobacterium columnare</name>
    <dbReference type="NCBI Taxonomy" id="996"/>
    <lineage>
        <taxon>Bacteria</taxon>
        <taxon>Pseudomonadati</taxon>
        <taxon>Bacteroidota</taxon>
        <taxon>Flavobacteriia</taxon>
        <taxon>Flavobacteriales</taxon>
        <taxon>Flavobacteriaceae</taxon>
        <taxon>Flavobacterium</taxon>
    </lineage>
</organism>
<reference evidence="1 2" key="1">
    <citation type="journal article" date="2017" name="Infect. Genet. Evol.">
        <title>Comparative genome analysis of fish pathogen Flavobacterium columnare reveals extensive sequence diversity within the species.</title>
        <authorList>
            <person name="Kayansamruaj P."/>
            <person name="Dong H.T."/>
            <person name="Hirono I."/>
            <person name="Kondo H."/>
            <person name="Senapin S."/>
            <person name="Rodkhum C."/>
        </authorList>
    </citation>
    <scope>NUCLEOTIDE SEQUENCE [LARGE SCALE GENOMIC DNA]</scope>
    <source>
        <strain evidence="1 2">1214</strain>
    </source>
</reference>
<gene>
    <name evidence="1" type="ORF">BWK62_14445</name>
</gene>